<dbReference type="AlphaFoldDB" id="Q0CFD0"/>
<organism evidence="1 2">
    <name type="scientific">Aspergillus terreus (strain NIH 2624 / FGSC A1156)</name>
    <dbReference type="NCBI Taxonomy" id="341663"/>
    <lineage>
        <taxon>Eukaryota</taxon>
        <taxon>Fungi</taxon>
        <taxon>Dikarya</taxon>
        <taxon>Ascomycota</taxon>
        <taxon>Pezizomycotina</taxon>
        <taxon>Eurotiomycetes</taxon>
        <taxon>Eurotiomycetidae</taxon>
        <taxon>Eurotiales</taxon>
        <taxon>Aspergillaceae</taxon>
        <taxon>Aspergillus</taxon>
        <taxon>Aspergillus subgen. Circumdati</taxon>
    </lineage>
</organism>
<sequence length="366" mass="41679">MTPSKASNAIPVNSPAVARTHVESFLHGWNEENLQLKLSSENLTEDIRCILEEASEKKFCRWEYDPEYQILKVKVMGSPLHDALNSCIARSLTKAMFTVLTPDEAQCIWYHPLSALLFRPPETDLRFKGGKKRAAWLKNSDNMIIFQERAAKKKFLQIAIEIGFSESYHDLVRDASQWLLRSGGRVKLVIIVKVDEDKRQLNIHQKTEQFKCTRDQLVTKYGDDMTRDIYETYGIECIPQDSSAELYEAFGSEIAASGWVGPISVFLEVWRLRDGEPSLTEPRIDILPTPASPRDLILKVTDLIPDEHRASFPNFDAMRTITIDMASFRVELDEARMGTALIRALKVVRPLDKEESDSEFLPSAIS</sequence>
<dbReference type="HOGENOM" id="CLU_756446_0_0_1"/>
<dbReference type="RefSeq" id="XP_001216225.1">
    <property type="nucleotide sequence ID" value="XM_001216225.1"/>
</dbReference>
<protein>
    <submittedName>
        <fullName evidence="1">Uncharacterized protein</fullName>
    </submittedName>
</protein>
<dbReference type="Proteomes" id="UP000007963">
    <property type="component" value="Unassembled WGS sequence"/>
</dbReference>
<dbReference type="GeneID" id="4322790"/>
<gene>
    <name evidence="1" type="ORF">ATEG_07604</name>
</gene>
<reference evidence="2" key="1">
    <citation type="submission" date="2005-09" db="EMBL/GenBank/DDBJ databases">
        <title>Annotation of the Aspergillus terreus NIH2624 genome.</title>
        <authorList>
            <person name="Birren B.W."/>
            <person name="Lander E.S."/>
            <person name="Galagan J.E."/>
            <person name="Nusbaum C."/>
            <person name="Devon K."/>
            <person name="Henn M."/>
            <person name="Ma L.-J."/>
            <person name="Jaffe D.B."/>
            <person name="Butler J."/>
            <person name="Alvarez P."/>
            <person name="Gnerre S."/>
            <person name="Grabherr M."/>
            <person name="Kleber M."/>
            <person name="Mauceli E.W."/>
            <person name="Brockman W."/>
            <person name="Rounsley S."/>
            <person name="Young S.K."/>
            <person name="LaButti K."/>
            <person name="Pushparaj V."/>
            <person name="DeCaprio D."/>
            <person name="Crawford M."/>
            <person name="Koehrsen M."/>
            <person name="Engels R."/>
            <person name="Montgomery P."/>
            <person name="Pearson M."/>
            <person name="Howarth C."/>
            <person name="Larson L."/>
            <person name="Luoma S."/>
            <person name="White J."/>
            <person name="Alvarado L."/>
            <person name="Kodira C.D."/>
            <person name="Zeng Q."/>
            <person name="Oleary S."/>
            <person name="Yandava C."/>
            <person name="Denning D.W."/>
            <person name="Nierman W.C."/>
            <person name="Milne T."/>
            <person name="Madden K."/>
        </authorList>
    </citation>
    <scope>NUCLEOTIDE SEQUENCE [LARGE SCALE GENOMIC DNA]</scope>
    <source>
        <strain evidence="2">NIH 2624 / FGSC A1156</strain>
    </source>
</reference>
<accession>Q0CFD0</accession>
<evidence type="ECO:0000313" key="1">
    <source>
        <dbReference type="EMBL" id="EAU31866.1"/>
    </source>
</evidence>
<proteinExistence type="predicted"/>
<dbReference type="VEuPathDB" id="FungiDB:ATEG_07604"/>
<name>Q0CFD0_ASPTN</name>
<dbReference type="EMBL" id="CH476604">
    <property type="protein sequence ID" value="EAU31866.1"/>
    <property type="molecule type" value="Genomic_DNA"/>
</dbReference>
<evidence type="ECO:0000313" key="2">
    <source>
        <dbReference type="Proteomes" id="UP000007963"/>
    </source>
</evidence>
<dbReference type="OrthoDB" id="4413748at2759"/>
<dbReference type="OMA" id="FSESYHD"/>